<dbReference type="Gene3D" id="3.40.140.20">
    <property type="match status" value="2"/>
</dbReference>
<dbReference type="EMBL" id="CP014699">
    <property type="protein sequence ID" value="AND80270.1"/>
    <property type="molecule type" value="Genomic_DNA"/>
</dbReference>
<dbReference type="OrthoDB" id="9802065at2"/>
<keyword evidence="6 10" id="KW-0378">Hydrolase</keyword>
<dbReference type="AlphaFoldDB" id="A0A172Q9Z9"/>
<dbReference type="EC" id="2.1.2.3" evidence="10"/>
<organism evidence="12 13">
    <name type="scientific">Streptococcus pantholopis</name>
    <dbReference type="NCBI Taxonomy" id="1811193"/>
    <lineage>
        <taxon>Bacteria</taxon>
        <taxon>Bacillati</taxon>
        <taxon>Bacillota</taxon>
        <taxon>Bacilli</taxon>
        <taxon>Lactobacillales</taxon>
        <taxon>Streptococcaceae</taxon>
        <taxon>Streptococcus</taxon>
    </lineage>
</organism>
<dbReference type="GO" id="GO:0005829">
    <property type="term" value="C:cytosol"/>
    <property type="evidence" value="ECO:0007669"/>
    <property type="project" value="TreeGrafter"/>
</dbReference>
<accession>A0A172Q9Z9</accession>
<dbReference type="InterPro" id="IPR016193">
    <property type="entry name" value="Cytidine_deaminase-like"/>
</dbReference>
<evidence type="ECO:0000256" key="10">
    <source>
        <dbReference type="HAMAP-Rule" id="MF_00139"/>
    </source>
</evidence>
<dbReference type="Pfam" id="PF01808">
    <property type="entry name" value="AICARFT_IMPCHas"/>
    <property type="match status" value="1"/>
</dbReference>
<evidence type="ECO:0000259" key="11">
    <source>
        <dbReference type="PROSITE" id="PS51855"/>
    </source>
</evidence>
<dbReference type="EC" id="3.5.4.10" evidence="10"/>
<dbReference type="HAMAP" id="MF_00139">
    <property type="entry name" value="PurH"/>
    <property type="match status" value="1"/>
</dbReference>
<dbReference type="RefSeq" id="WP_067064727.1">
    <property type="nucleotide sequence ID" value="NZ_CP014699.1"/>
</dbReference>
<dbReference type="Gene3D" id="3.40.50.1380">
    <property type="entry name" value="Methylglyoxal synthase-like domain"/>
    <property type="match status" value="1"/>
</dbReference>
<evidence type="ECO:0000256" key="3">
    <source>
        <dbReference type="ARBA" id="ARBA00007667"/>
    </source>
</evidence>
<sequence length="515" mass="56570">MTKRALISVSDKTGIVEFAQELKVLGWDIISTGGTKTALDKAGIDTIAIDDVTGFPEMMDGRVKTLHPNIHGALLARRDSDSHLQAAKDNQIDLIDLVVVNLYPFKETILRSDVTYDLAVENIDIGGPSMLRSAAKNHASVTVIVDPADYTSVLEELKNSGETAYTTRQRLAAKVFRHTAAYDALIADYFTAQVGESKPEKLTLTYDLKQPMRYGENPQQTADFYQKALPTDYSIASAKQLNGKELSFNNIRDSDAAIRIIRDFKDRPTVVALKHMNPCGIGQADDIERAWDYAYEADSVSIFGGIVVLNRQVDAATAKKMHSIFLEIIIAPSYTKEALAILTHKKKNLRILELPFEAQDASETEKEYTGLVGGLLVQNQDVIKETPADWQVVTDRQPDKQEAAALEFAWRAIKYVKSNGILVANDHMTLGVGPGQTNRVGAVRIAIEQAKDRLDGAVLASDAFFPFADNIEEIASAGIKAIIQPGGSVRDKDSIDAANKHGIAMVFTGVRHFRH</sequence>
<dbReference type="FunFam" id="3.40.140.20:FF:000002">
    <property type="entry name" value="Bifunctional purine biosynthesis protein PurH"/>
    <property type="match status" value="1"/>
</dbReference>
<keyword evidence="5 10" id="KW-0658">Purine biosynthesis</keyword>
<comment type="pathway">
    <text evidence="2 10">Purine metabolism; IMP biosynthesis via de novo pathway; 5-formamido-1-(5-phospho-D-ribosyl)imidazole-4-carboxamide from 5-amino-1-(5-phospho-D-ribosyl)imidazole-4-carboxamide (10-formyl THF route): step 1/1.</text>
</comment>
<dbReference type="GO" id="GO:0006189">
    <property type="term" value="P:'de novo' IMP biosynthetic process"/>
    <property type="evidence" value="ECO:0007669"/>
    <property type="project" value="UniProtKB-UniRule"/>
</dbReference>
<dbReference type="InterPro" id="IPR002695">
    <property type="entry name" value="PurH-like"/>
</dbReference>
<dbReference type="PANTHER" id="PTHR11692">
    <property type="entry name" value="BIFUNCTIONAL PURINE BIOSYNTHESIS PROTEIN PURH"/>
    <property type="match status" value="1"/>
</dbReference>
<name>A0A172Q9Z9_9STRE</name>
<dbReference type="PANTHER" id="PTHR11692:SF0">
    <property type="entry name" value="BIFUNCTIONAL PURINE BIOSYNTHESIS PROTEIN ATIC"/>
    <property type="match status" value="1"/>
</dbReference>
<comment type="domain">
    <text evidence="10">The IMP cyclohydrolase activity resides in the N-terminal region.</text>
</comment>
<dbReference type="InterPro" id="IPR024051">
    <property type="entry name" value="AICAR_Tfase_dup_dom_sf"/>
</dbReference>
<dbReference type="KEGG" id="spat:A0O21_09915"/>
<comment type="pathway">
    <text evidence="1 10">Purine metabolism; IMP biosynthesis via de novo pathway; IMP from 5-formamido-1-(5-phospho-D-ribosyl)imidazole-4-carboxamide: step 1/1.</text>
</comment>
<dbReference type="SUPFAM" id="SSF53927">
    <property type="entry name" value="Cytidine deaminase-like"/>
    <property type="match status" value="1"/>
</dbReference>
<comment type="similarity">
    <text evidence="3 10">Belongs to the PurH family.</text>
</comment>
<feature type="domain" description="MGS-like" evidence="11">
    <location>
        <begin position="1"/>
        <end position="145"/>
    </location>
</feature>
<keyword evidence="4 10" id="KW-0808">Transferase</keyword>
<keyword evidence="13" id="KW-1185">Reference proteome</keyword>
<comment type="catalytic activity">
    <reaction evidence="9 10">
        <text>IMP + H2O = 5-formamido-1-(5-phospho-D-ribosyl)imidazole-4-carboxamide</text>
        <dbReference type="Rhea" id="RHEA:18445"/>
        <dbReference type="ChEBI" id="CHEBI:15377"/>
        <dbReference type="ChEBI" id="CHEBI:58053"/>
        <dbReference type="ChEBI" id="CHEBI:58467"/>
        <dbReference type="EC" id="3.5.4.10"/>
    </reaction>
</comment>
<dbReference type="SMART" id="SM00851">
    <property type="entry name" value="MGS"/>
    <property type="match status" value="1"/>
</dbReference>
<protein>
    <recommendedName>
        <fullName evidence="10">Bifunctional purine biosynthesis protein PurH</fullName>
    </recommendedName>
    <domain>
        <recommendedName>
            <fullName evidence="10">Phosphoribosylaminoimidazolecarboxamide formyltransferase</fullName>
            <ecNumber evidence="10">2.1.2.3</ecNumber>
        </recommendedName>
        <alternativeName>
            <fullName evidence="10">AICAR transformylase</fullName>
        </alternativeName>
    </domain>
    <domain>
        <recommendedName>
            <fullName evidence="10">IMP cyclohydrolase</fullName>
            <ecNumber evidence="10">3.5.4.10</ecNumber>
        </recommendedName>
        <alternativeName>
            <fullName evidence="10">ATIC</fullName>
        </alternativeName>
        <alternativeName>
            <fullName evidence="10">IMP synthase</fullName>
        </alternativeName>
        <alternativeName>
            <fullName evidence="10">Inosinicase</fullName>
        </alternativeName>
    </domain>
</protein>
<dbReference type="CDD" id="cd01421">
    <property type="entry name" value="IMPCH"/>
    <property type="match status" value="1"/>
</dbReference>
<evidence type="ECO:0000256" key="1">
    <source>
        <dbReference type="ARBA" id="ARBA00004844"/>
    </source>
</evidence>
<dbReference type="FunFam" id="3.40.140.20:FF:000001">
    <property type="entry name" value="Bifunctional purine biosynthesis protein PurH"/>
    <property type="match status" value="1"/>
</dbReference>
<dbReference type="InterPro" id="IPR036914">
    <property type="entry name" value="MGS-like_dom_sf"/>
</dbReference>
<dbReference type="NCBIfam" id="NF002049">
    <property type="entry name" value="PRK00881.1"/>
    <property type="match status" value="1"/>
</dbReference>
<evidence type="ECO:0000256" key="2">
    <source>
        <dbReference type="ARBA" id="ARBA00004954"/>
    </source>
</evidence>
<gene>
    <name evidence="10" type="primary">purH</name>
    <name evidence="12" type="ORF">A0O21_09915</name>
</gene>
<dbReference type="SMART" id="SM00798">
    <property type="entry name" value="AICARFT_IMPCHas"/>
    <property type="match status" value="1"/>
</dbReference>
<dbReference type="SUPFAM" id="SSF52335">
    <property type="entry name" value="Methylglyoxal synthase-like"/>
    <property type="match status" value="1"/>
</dbReference>
<dbReference type="PROSITE" id="PS51855">
    <property type="entry name" value="MGS"/>
    <property type="match status" value="1"/>
</dbReference>
<dbReference type="InterPro" id="IPR011607">
    <property type="entry name" value="MGS-like_dom"/>
</dbReference>
<dbReference type="Pfam" id="PF02142">
    <property type="entry name" value="MGS"/>
    <property type="match status" value="1"/>
</dbReference>
<dbReference type="GO" id="GO:0003937">
    <property type="term" value="F:IMP cyclohydrolase activity"/>
    <property type="evidence" value="ECO:0007669"/>
    <property type="project" value="UniProtKB-UniRule"/>
</dbReference>
<evidence type="ECO:0000256" key="6">
    <source>
        <dbReference type="ARBA" id="ARBA00022801"/>
    </source>
</evidence>
<dbReference type="GO" id="GO:0004643">
    <property type="term" value="F:phosphoribosylaminoimidazolecarboxamide formyltransferase activity"/>
    <property type="evidence" value="ECO:0007669"/>
    <property type="project" value="UniProtKB-UniRule"/>
</dbReference>
<dbReference type="FunFam" id="3.40.50.1380:FF:000001">
    <property type="entry name" value="Bifunctional purine biosynthesis protein PurH"/>
    <property type="match status" value="1"/>
</dbReference>
<evidence type="ECO:0000256" key="8">
    <source>
        <dbReference type="ARBA" id="ARBA00050488"/>
    </source>
</evidence>
<evidence type="ECO:0000256" key="7">
    <source>
        <dbReference type="ARBA" id="ARBA00023268"/>
    </source>
</evidence>
<evidence type="ECO:0000256" key="4">
    <source>
        <dbReference type="ARBA" id="ARBA00022679"/>
    </source>
</evidence>
<dbReference type="NCBIfam" id="TIGR00355">
    <property type="entry name" value="purH"/>
    <property type="match status" value="1"/>
</dbReference>
<dbReference type="STRING" id="1811193.A0O21_09915"/>
<evidence type="ECO:0000256" key="5">
    <source>
        <dbReference type="ARBA" id="ARBA00022755"/>
    </source>
</evidence>
<dbReference type="Proteomes" id="UP000077317">
    <property type="component" value="Chromosome"/>
</dbReference>
<reference evidence="13" key="2">
    <citation type="submission" date="2016-03" db="EMBL/GenBank/DDBJ databases">
        <title>Streptococcus antelopensis sp. nov., isolated from the feces of the Tibetan antelope (Pantholops hodgsonii) in Hoh Xil National Nature Reserve, Qinghai, China.</title>
        <authorList>
            <person name="Bai X."/>
        </authorList>
    </citation>
    <scope>NUCLEOTIDE SEQUENCE [LARGE SCALE GENOMIC DNA]</scope>
    <source>
        <strain evidence="13">TA 26</strain>
    </source>
</reference>
<evidence type="ECO:0000313" key="13">
    <source>
        <dbReference type="Proteomes" id="UP000077317"/>
    </source>
</evidence>
<evidence type="ECO:0000313" key="12">
    <source>
        <dbReference type="EMBL" id="AND80270.1"/>
    </source>
</evidence>
<dbReference type="UniPathway" id="UPA00074">
    <property type="reaction ID" value="UER00133"/>
</dbReference>
<evidence type="ECO:0000256" key="9">
    <source>
        <dbReference type="ARBA" id="ARBA00050687"/>
    </source>
</evidence>
<proteinExistence type="inferred from homology"/>
<comment type="catalytic activity">
    <reaction evidence="8 10">
        <text>(6R)-10-formyltetrahydrofolate + 5-amino-1-(5-phospho-beta-D-ribosyl)imidazole-4-carboxamide = 5-formamido-1-(5-phospho-D-ribosyl)imidazole-4-carboxamide + (6S)-5,6,7,8-tetrahydrofolate</text>
        <dbReference type="Rhea" id="RHEA:22192"/>
        <dbReference type="ChEBI" id="CHEBI:57453"/>
        <dbReference type="ChEBI" id="CHEBI:58467"/>
        <dbReference type="ChEBI" id="CHEBI:58475"/>
        <dbReference type="ChEBI" id="CHEBI:195366"/>
        <dbReference type="EC" id="2.1.2.3"/>
    </reaction>
</comment>
<dbReference type="PIRSF" id="PIRSF000414">
    <property type="entry name" value="AICARFT_IMPCHas"/>
    <property type="match status" value="1"/>
</dbReference>
<reference evidence="12 13" key="1">
    <citation type="journal article" date="2016" name="Int. J. Syst. Evol. Microbiol.">
        <title>Streptococcuspantholopis sp. nov., isolated from faeces of the Tibetan antelope (Pantholops hodgsonii).</title>
        <authorList>
            <person name="Bai X."/>
            <person name="Xiong Y."/>
            <person name="Lu S."/>
            <person name="Jin D."/>
            <person name="Lai X."/>
            <person name="Yang J."/>
            <person name="Niu L."/>
            <person name="Hu S."/>
            <person name="Meng X."/>
            <person name="Pu J."/>
            <person name="Ye C."/>
            <person name="Xu J."/>
        </authorList>
    </citation>
    <scope>NUCLEOTIDE SEQUENCE [LARGE SCALE GENOMIC DNA]</scope>
    <source>
        <strain evidence="12 13">TA 26</strain>
    </source>
</reference>
<keyword evidence="7 10" id="KW-0511">Multifunctional enzyme</keyword>